<accession>A0A009IL93</accession>
<dbReference type="PATRIC" id="fig|1310613.3.peg.2956"/>
<dbReference type="RefSeq" id="WP_000185571.1">
    <property type="nucleotide sequence ID" value="NZ_JEWH01000047.1"/>
</dbReference>
<sequence>MTNTIDGFVFDNPPKEEQIIELAHYHRKLLDEAIFHQEIHLGDYCLAQRKRVFDYARQLDPNQKAWFYQVYDGELRKIADEDELHPADAEEGLSIFAMLLVLVIIAAILYFSVIRSLMG</sequence>
<keyword evidence="1" id="KW-0812">Transmembrane</keyword>
<comment type="caution">
    <text evidence="2">The sequence shown here is derived from an EMBL/GenBank/DDBJ whole genome shotgun (WGS) entry which is preliminary data.</text>
</comment>
<evidence type="ECO:0000313" key="3">
    <source>
        <dbReference type="Proteomes" id="UP000020595"/>
    </source>
</evidence>
<feature type="transmembrane region" description="Helical" evidence="1">
    <location>
        <begin position="93"/>
        <end position="113"/>
    </location>
</feature>
<proteinExistence type="predicted"/>
<protein>
    <submittedName>
        <fullName evidence="2">Uncharacterized protein</fullName>
    </submittedName>
</protein>
<dbReference type="AlphaFoldDB" id="A0A009IL93"/>
<evidence type="ECO:0000256" key="1">
    <source>
        <dbReference type="SAM" id="Phobius"/>
    </source>
</evidence>
<dbReference type="Proteomes" id="UP000020595">
    <property type="component" value="Unassembled WGS sequence"/>
</dbReference>
<name>A0A009IL93_ACIB9</name>
<reference evidence="2 3" key="1">
    <citation type="submission" date="2014-02" db="EMBL/GenBank/DDBJ databases">
        <title>Comparative genomics and transcriptomics to identify genetic mechanisms underlying the emergence of carbapenem resistant Acinetobacter baumannii (CRAb).</title>
        <authorList>
            <person name="Harris A.D."/>
            <person name="Johnson K.J."/>
            <person name="George J."/>
            <person name="Shefchek K."/>
            <person name="Daugherty S.C."/>
            <person name="Parankush S."/>
            <person name="Sadzewicz L."/>
            <person name="Tallon L."/>
            <person name="Sengamalay N."/>
            <person name="Hazen T.H."/>
            <person name="Rasko D.A."/>
        </authorList>
    </citation>
    <scope>NUCLEOTIDE SEQUENCE [LARGE SCALE GENOMIC DNA]</scope>
    <source>
        <strain evidence="2 3">1295743</strain>
    </source>
</reference>
<keyword evidence="1" id="KW-0472">Membrane</keyword>
<keyword evidence="1" id="KW-1133">Transmembrane helix</keyword>
<dbReference type="GeneID" id="92894187"/>
<dbReference type="EMBL" id="JEWH01000047">
    <property type="protein sequence ID" value="EXB04533.1"/>
    <property type="molecule type" value="Genomic_DNA"/>
</dbReference>
<gene>
    <name evidence="2" type="ORF">J512_3076</name>
</gene>
<organism evidence="2 3">
    <name type="scientific">Acinetobacter baumannii (strain 1295743)</name>
    <dbReference type="NCBI Taxonomy" id="1310613"/>
    <lineage>
        <taxon>Bacteria</taxon>
        <taxon>Pseudomonadati</taxon>
        <taxon>Pseudomonadota</taxon>
        <taxon>Gammaproteobacteria</taxon>
        <taxon>Moraxellales</taxon>
        <taxon>Moraxellaceae</taxon>
        <taxon>Acinetobacter</taxon>
        <taxon>Acinetobacter calcoaceticus/baumannii complex</taxon>
    </lineage>
</organism>
<evidence type="ECO:0000313" key="2">
    <source>
        <dbReference type="EMBL" id="EXB04533.1"/>
    </source>
</evidence>